<dbReference type="EMBL" id="MFAC01000034">
    <property type="protein sequence ID" value="OGD66269.1"/>
    <property type="molecule type" value="Genomic_DNA"/>
</dbReference>
<reference evidence="5 6" key="1">
    <citation type="journal article" date="2016" name="Nat. Commun.">
        <title>Thousands of microbial genomes shed light on interconnected biogeochemical processes in an aquifer system.</title>
        <authorList>
            <person name="Anantharaman K."/>
            <person name="Brown C.T."/>
            <person name="Hug L.A."/>
            <person name="Sharon I."/>
            <person name="Castelle C.J."/>
            <person name="Probst A.J."/>
            <person name="Thomas B.C."/>
            <person name="Singh A."/>
            <person name="Wilkins M.J."/>
            <person name="Karaoz U."/>
            <person name="Brodie E.L."/>
            <person name="Williams K.H."/>
            <person name="Hubbard S.S."/>
            <person name="Banfield J.F."/>
        </authorList>
    </citation>
    <scope>NUCLEOTIDE SEQUENCE [LARGE SCALE GENOMIC DNA]</scope>
</reference>
<feature type="compositionally biased region" description="Basic and acidic residues" evidence="4">
    <location>
        <begin position="93"/>
        <end position="150"/>
    </location>
</feature>
<evidence type="ECO:0000256" key="3">
    <source>
        <dbReference type="ARBA" id="ARBA00035310"/>
    </source>
</evidence>
<dbReference type="STRING" id="1797580.A2Z61_01140"/>
<evidence type="ECO:0000313" key="6">
    <source>
        <dbReference type="Proteomes" id="UP000186029"/>
    </source>
</evidence>
<protein>
    <recommendedName>
        <fullName evidence="3">30S ribosomal protein S16</fullName>
    </recommendedName>
</protein>
<accession>A0A1F5EFS2</accession>
<dbReference type="InterPro" id="IPR023803">
    <property type="entry name" value="Ribosomal_bS16_dom_sf"/>
</dbReference>
<dbReference type="GO" id="GO:0003735">
    <property type="term" value="F:structural constituent of ribosome"/>
    <property type="evidence" value="ECO:0007669"/>
    <property type="project" value="InterPro"/>
</dbReference>
<evidence type="ECO:0000256" key="1">
    <source>
        <dbReference type="ARBA" id="ARBA00022980"/>
    </source>
</evidence>
<keyword evidence="1 5" id="KW-0689">Ribosomal protein</keyword>
<dbReference type="GO" id="GO:0015935">
    <property type="term" value="C:small ribosomal subunit"/>
    <property type="evidence" value="ECO:0007669"/>
    <property type="project" value="TreeGrafter"/>
</dbReference>
<dbReference type="Proteomes" id="UP000186029">
    <property type="component" value="Unassembled WGS sequence"/>
</dbReference>
<dbReference type="AlphaFoldDB" id="A0A1F5EFS2"/>
<feature type="region of interest" description="Disordered" evidence="4">
    <location>
        <begin position="84"/>
        <end position="150"/>
    </location>
</feature>
<dbReference type="NCBIfam" id="TIGR00002">
    <property type="entry name" value="S16"/>
    <property type="match status" value="1"/>
</dbReference>
<dbReference type="SUPFAM" id="SSF54565">
    <property type="entry name" value="Ribosomal protein S16"/>
    <property type="match status" value="1"/>
</dbReference>
<keyword evidence="2" id="KW-0687">Ribonucleoprotein</keyword>
<evidence type="ECO:0000256" key="4">
    <source>
        <dbReference type="SAM" id="MobiDB-lite"/>
    </source>
</evidence>
<dbReference type="GO" id="GO:0005737">
    <property type="term" value="C:cytoplasm"/>
    <property type="evidence" value="ECO:0007669"/>
    <property type="project" value="UniProtKB-ARBA"/>
</dbReference>
<evidence type="ECO:0000256" key="2">
    <source>
        <dbReference type="ARBA" id="ARBA00023274"/>
    </source>
</evidence>
<dbReference type="InterPro" id="IPR000307">
    <property type="entry name" value="Ribosomal_bS16"/>
</dbReference>
<dbReference type="GO" id="GO:0006412">
    <property type="term" value="P:translation"/>
    <property type="evidence" value="ECO:0007669"/>
    <property type="project" value="InterPro"/>
</dbReference>
<dbReference type="PANTHER" id="PTHR12919:SF20">
    <property type="entry name" value="SMALL RIBOSOMAL SUBUNIT PROTEIN BS16M"/>
    <property type="match status" value="1"/>
</dbReference>
<evidence type="ECO:0000313" key="5">
    <source>
        <dbReference type="EMBL" id="OGD66269.1"/>
    </source>
</evidence>
<dbReference type="Gene3D" id="3.30.1320.10">
    <property type="match status" value="1"/>
</dbReference>
<name>A0A1F5EFS2_9BACT</name>
<dbReference type="PANTHER" id="PTHR12919">
    <property type="entry name" value="30S RIBOSOMAL PROTEIN S16"/>
    <property type="match status" value="1"/>
</dbReference>
<organism evidence="5 6">
    <name type="scientific">Candidatus Campbellbacteria bacterium RIFCSPLOWO2_02_35_12</name>
    <dbReference type="NCBI Taxonomy" id="1797580"/>
    <lineage>
        <taxon>Bacteria</taxon>
        <taxon>Candidatus Campbelliibacteriota</taxon>
    </lineage>
</organism>
<sequence>MLKIRLQRIGRKNDPSFRVVCVDSKKGPKSNNNVEILGSYDPKRNYIAINNERTLKRISNGAHVSDTVHNLLIKRSIIKGKKINVSKNKKNTKNVESDKEETSVKKTQSESSEKTLIEIKSEKISADNKKKDTQNEEEKSQKEETTELPK</sequence>
<proteinExistence type="predicted"/>
<comment type="caution">
    <text evidence="5">The sequence shown here is derived from an EMBL/GenBank/DDBJ whole genome shotgun (WGS) entry which is preliminary data.</text>
</comment>
<dbReference type="Pfam" id="PF00886">
    <property type="entry name" value="Ribosomal_S16"/>
    <property type="match status" value="1"/>
</dbReference>
<gene>
    <name evidence="5" type="ORF">A2Z61_01140</name>
</gene>